<keyword evidence="1" id="KW-0614">Plasmid</keyword>
<organism evidence="1 2">
    <name type="scientific">Campylobacter iguaniorum</name>
    <dbReference type="NCBI Taxonomy" id="1244531"/>
    <lineage>
        <taxon>Bacteria</taxon>
        <taxon>Pseudomonadati</taxon>
        <taxon>Campylobacterota</taxon>
        <taxon>Epsilonproteobacteria</taxon>
        <taxon>Campylobacterales</taxon>
        <taxon>Campylobacteraceae</taxon>
        <taxon>Campylobacter</taxon>
    </lineage>
</organism>
<name>A0A076FCG0_9BACT</name>
<dbReference type="EMBL" id="CP009044">
    <property type="protein sequence ID" value="AII15621.1"/>
    <property type="molecule type" value="Genomic_DNA"/>
</dbReference>
<geneLocation type="plasmid" evidence="1 2">
    <name>pCIG1485E</name>
</geneLocation>
<evidence type="ECO:0000313" key="2">
    <source>
        <dbReference type="Proteomes" id="UP000028486"/>
    </source>
</evidence>
<protein>
    <submittedName>
        <fullName evidence="1">Uncharacterized protein</fullName>
    </submittedName>
</protein>
<dbReference type="HOGENOM" id="CLU_2697682_0_0_7"/>
<dbReference type="Proteomes" id="UP000028486">
    <property type="component" value="Plasmid pCIG1485E"/>
</dbReference>
<reference evidence="1 2" key="1">
    <citation type="journal article" date="2014" name="Genome Announc.">
        <title>Complete Genome Sequence of Campylobacter iguaniorum Strain 1485ET, Isolated from a Bearded Dragon (Pogona vitticeps).</title>
        <authorList>
            <person name="Gilbert M.J."/>
            <person name="Miller W.G."/>
            <person name="Yee E."/>
            <person name="Kik M."/>
            <person name="Wagenaar J.A."/>
            <person name="Duim B."/>
        </authorList>
    </citation>
    <scope>NUCLEOTIDE SEQUENCE [LARGE SCALE GENOMIC DNA]</scope>
    <source>
        <strain evidence="1 2">1485E</strain>
        <plasmid evidence="1">pCIG1485E</plasmid>
    </source>
</reference>
<proteinExistence type="predicted"/>
<dbReference type="KEGG" id="caj:CIG1485E_a0096"/>
<dbReference type="RefSeq" id="WP_041572736.1">
    <property type="nucleotide sequence ID" value="NZ_CP009044.1"/>
</dbReference>
<sequence>MSKELVEKISNLGLRAWQEGIIYNALLYQFINNDELDRAVDIVKKYNSEDELFYECSESKDKLSQSLANASQI</sequence>
<gene>
    <name evidence="1" type="ORF">CIG1485E_a0096</name>
</gene>
<evidence type="ECO:0000313" key="1">
    <source>
        <dbReference type="EMBL" id="AII15621.1"/>
    </source>
</evidence>
<keyword evidence="2" id="KW-1185">Reference proteome</keyword>
<accession>A0A076FCG0</accession>
<dbReference type="AlphaFoldDB" id="A0A076FCG0"/>